<organism evidence="11 12">
    <name type="scientific">Pseudonocardia halophobica</name>
    <dbReference type="NCBI Taxonomy" id="29401"/>
    <lineage>
        <taxon>Bacteria</taxon>
        <taxon>Bacillati</taxon>
        <taxon>Actinomycetota</taxon>
        <taxon>Actinomycetes</taxon>
        <taxon>Pseudonocardiales</taxon>
        <taxon>Pseudonocardiaceae</taxon>
        <taxon>Pseudonocardia</taxon>
    </lineage>
</organism>
<evidence type="ECO:0000256" key="4">
    <source>
        <dbReference type="ARBA" id="ARBA00022670"/>
    </source>
</evidence>
<comment type="similarity">
    <text evidence="2 9">Belongs to the peptidase M18 family.</text>
</comment>
<dbReference type="EC" id="3.4.11.-" evidence="10"/>
<dbReference type="InterPro" id="IPR023358">
    <property type="entry name" value="Peptidase_M18_dom2"/>
</dbReference>
<keyword evidence="12" id="KW-1185">Reference proteome</keyword>
<protein>
    <recommendedName>
        <fullName evidence="10">M18 family aminopeptidase</fullName>
        <ecNumber evidence="10">3.4.11.-</ecNumber>
    </recommendedName>
</protein>
<reference evidence="11" key="2">
    <citation type="submission" date="2023-01" db="EMBL/GenBank/DDBJ databases">
        <authorList>
            <person name="Sun Q."/>
            <person name="Evtushenko L."/>
        </authorList>
    </citation>
    <scope>NUCLEOTIDE SEQUENCE</scope>
    <source>
        <strain evidence="11">VKM Ac-1069</strain>
    </source>
</reference>
<dbReference type="GO" id="GO:0004177">
    <property type="term" value="F:aminopeptidase activity"/>
    <property type="evidence" value="ECO:0007669"/>
    <property type="project" value="UniProtKB-KW"/>
</dbReference>
<evidence type="ECO:0000256" key="1">
    <source>
        <dbReference type="ARBA" id="ARBA00001947"/>
    </source>
</evidence>
<evidence type="ECO:0000313" key="11">
    <source>
        <dbReference type="EMBL" id="GLL08892.1"/>
    </source>
</evidence>
<proteinExistence type="inferred from homology"/>
<dbReference type="SUPFAM" id="SSF53187">
    <property type="entry name" value="Zn-dependent exopeptidases"/>
    <property type="match status" value="1"/>
</dbReference>
<dbReference type="Proteomes" id="UP001143463">
    <property type="component" value="Unassembled WGS sequence"/>
</dbReference>
<dbReference type="AlphaFoldDB" id="A0A9W6NU38"/>
<reference evidence="11" key="1">
    <citation type="journal article" date="2014" name="Int. J. Syst. Evol. Microbiol.">
        <title>Complete genome sequence of Corynebacterium casei LMG S-19264T (=DSM 44701T), isolated from a smear-ripened cheese.</title>
        <authorList>
            <consortium name="US DOE Joint Genome Institute (JGI-PGF)"/>
            <person name="Walter F."/>
            <person name="Albersmeier A."/>
            <person name="Kalinowski J."/>
            <person name="Ruckert C."/>
        </authorList>
    </citation>
    <scope>NUCLEOTIDE SEQUENCE</scope>
    <source>
        <strain evidence="11">VKM Ac-1069</strain>
    </source>
</reference>
<dbReference type="NCBIfam" id="NF002759">
    <property type="entry name" value="PRK02813.1"/>
    <property type="match status" value="1"/>
</dbReference>
<dbReference type="GO" id="GO:0008270">
    <property type="term" value="F:zinc ion binding"/>
    <property type="evidence" value="ECO:0007669"/>
    <property type="project" value="InterPro"/>
</dbReference>
<dbReference type="RefSeq" id="WP_231498094.1">
    <property type="nucleotide sequence ID" value="NZ_BAAAUZ010000015.1"/>
</dbReference>
<evidence type="ECO:0000256" key="6">
    <source>
        <dbReference type="ARBA" id="ARBA00022801"/>
    </source>
</evidence>
<dbReference type="SUPFAM" id="SSF101821">
    <property type="entry name" value="Aminopeptidase/glucanase lid domain"/>
    <property type="match status" value="1"/>
</dbReference>
<evidence type="ECO:0000256" key="5">
    <source>
        <dbReference type="ARBA" id="ARBA00022723"/>
    </source>
</evidence>
<evidence type="ECO:0000256" key="3">
    <source>
        <dbReference type="ARBA" id="ARBA00022438"/>
    </source>
</evidence>
<keyword evidence="8 9" id="KW-0482">Metalloprotease</keyword>
<evidence type="ECO:0000313" key="12">
    <source>
        <dbReference type="Proteomes" id="UP001143463"/>
    </source>
</evidence>
<evidence type="ECO:0000256" key="9">
    <source>
        <dbReference type="RuleBase" id="RU004386"/>
    </source>
</evidence>
<evidence type="ECO:0000256" key="10">
    <source>
        <dbReference type="RuleBase" id="RU004387"/>
    </source>
</evidence>
<keyword evidence="4 9" id="KW-0645">Protease</keyword>
<dbReference type="GO" id="GO:0008237">
    <property type="term" value="F:metallopeptidase activity"/>
    <property type="evidence" value="ECO:0007669"/>
    <property type="project" value="UniProtKB-KW"/>
</dbReference>
<dbReference type="GO" id="GO:0005737">
    <property type="term" value="C:cytoplasm"/>
    <property type="evidence" value="ECO:0007669"/>
    <property type="project" value="UniProtKB-ARBA"/>
</dbReference>
<comment type="cofactor">
    <cofactor evidence="1 10">
        <name>Zn(2+)</name>
        <dbReference type="ChEBI" id="CHEBI:29105"/>
    </cofactor>
</comment>
<accession>A0A9W6NU38</accession>
<name>A0A9W6NU38_9PSEU</name>
<sequence>MSPRDSSAARDLADFVSASPTPYHAVAESVRRLRESGFTEQVETEDWDASPGGRFLVRDGTLLAWHVGDGARPGSPLRIFAAHTDSPTLKVKPRPDTGAAGWRQVAVEVYGGALWNSWLDRDLGLAGRLALFDGTVVPVNVDRPLLRVPQLAIHLDRQVNQGLTLDSQQHLLPVWGIGDVREGDLVEFLAAEVGIDPRQVAAHDLVVHDLTPPARLGREGELLACPRLDNLASVHAGLAALLAASRSNTGVIPVFVGFDHEEIGSGTATGAAGPLLETLLTRLAGGFDARARAFAASRCLSVDVTHAAHPNYLERHDPGHRSIPNGGPTLKVNANQRYATDAPGAAAWQRACRGAGVPTQYFVGKNTVPCGTTVGPIVATRLGIRTVDVGIPVLSMHSARELCGVDDPGHLAAAGAAFLADPS</sequence>
<dbReference type="CDD" id="cd05658">
    <property type="entry name" value="M18_DAP"/>
    <property type="match status" value="1"/>
</dbReference>
<comment type="caution">
    <text evidence="11">The sequence shown here is derived from an EMBL/GenBank/DDBJ whole genome shotgun (WGS) entry which is preliminary data.</text>
</comment>
<dbReference type="PRINTS" id="PR00932">
    <property type="entry name" value="AMINO1PTASE"/>
</dbReference>
<keyword evidence="6 9" id="KW-0378">Hydrolase</keyword>
<evidence type="ECO:0000256" key="8">
    <source>
        <dbReference type="ARBA" id="ARBA00023049"/>
    </source>
</evidence>
<evidence type="ECO:0000256" key="2">
    <source>
        <dbReference type="ARBA" id="ARBA00008290"/>
    </source>
</evidence>
<dbReference type="GO" id="GO:0006508">
    <property type="term" value="P:proteolysis"/>
    <property type="evidence" value="ECO:0007669"/>
    <property type="project" value="UniProtKB-KW"/>
</dbReference>
<dbReference type="InterPro" id="IPR001948">
    <property type="entry name" value="Peptidase_M18"/>
</dbReference>
<gene>
    <name evidence="11" type="primary">apeB</name>
    <name evidence="11" type="ORF">GCM10017577_00320</name>
</gene>
<keyword evidence="3 9" id="KW-0031">Aminopeptidase</keyword>
<dbReference type="Pfam" id="PF02127">
    <property type="entry name" value="Peptidase_M18"/>
    <property type="match status" value="1"/>
</dbReference>
<dbReference type="EMBL" id="BSFQ01000001">
    <property type="protein sequence ID" value="GLL08892.1"/>
    <property type="molecule type" value="Genomic_DNA"/>
</dbReference>
<evidence type="ECO:0000256" key="7">
    <source>
        <dbReference type="ARBA" id="ARBA00022833"/>
    </source>
</evidence>
<dbReference type="PANTHER" id="PTHR28570:SF3">
    <property type="entry name" value="ASPARTYL AMINOPEPTIDASE"/>
    <property type="match status" value="1"/>
</dbReference>
<dbReference type="Gene3D" id="3.40.630.10">
    <property type="entry name" value="Zn peptidases"/>
    <property type="match status" value="1"/>
</dbReference>
<dbReference type="Gene3D" id="2.30.250.10">
    <property type="entry name" value="Aminopeptidase i, Domain 2"/>
    <property type="match status" value="1"/>
</dbReference>
<dbReference type="PANTHER" id="PTHR28570">
    <property type="entry name" value="ASPARTYL AMINOPEPTIDASE"/>
    <property type="match status" value="1"/>
</dbReference>
<keyword evidence="7 9" id="KW-0862">Zinc</keyword>
<keyword evidence="5 9" id="KW-0479">Metal-binding</keyword>